<organism evidence="1 2">
    <name type="scientific">Saccharopolyspora montiporae</name>
    <dbReference type="NCBI Taxonomy" id="2781240"/>
    <lineage>
        <taxon>Bacteria</taxon>
        <taxon>Bacillati</taxon>
        <taxon>Actinomycetota</taxon>
        <taxon>Actinomycetes</taxon>
        <taxon>Pseudonocardiales</taxon>
        <taxon>Pseudonocardiaceae</taxon>
        <taxon>Saccharopolyspora</taxon>
    </lineage>
</organism>
<sequence length="165" mass="17771">MAGETQLSLEFGVPSGWNPARPEAVGATGAAFVALHAASEGPGFTTNITMDELQRAESTLAEVADESLDNLHRASRQVSLSNRSEFGADEAPGLTQIIRVTAEVDGEDLDLVQCQVYLQLQDARDPRQRAIVRVVLTAREEDFDAVLPDFQEFVGTVRVKEASAG</sequence>
<keyword evidence="2" id="KW-1185">Reference proteome</keyword>
<dbReference type="Gene3D" id="3.40.1000.10">
    <property type="entry name" value="Mog1/PsbP, alpha/beta/alpha sandwich"/>
    <property type="match status" value="1"/>
</dbReference>
<dbReference type="Proteomes" id="UP000598360">
    <property type="component" value="Unassembled WGS sequence"/>
</dbReference>
<dbReference type="RefSeq" id="WP_193929105.1">
    <property type="nucleotide sequence ID" value="NZ_JADEYC010000023.1"/>
</dbReference>
<proteinExistence type="predicted"/>
<comment type="caution">
    <text evidence="1">The sequence shown here is derived from an EMBL/GenBank/DDBJ whole genome shotgun (WGS) entry which is preliminary data.</text>
</comment>
<dbReference type="AlphaFoldDB" id="A0A929BCQ6"/>
<evidence type="ECO:0000313" key="2">
    <source>
        <dbReference type="Proteomes" id="UP000598360"/>
    </source>
</evidence>
<accession>A0A929BCQ6</accession>
<dbReference type="EMBL" id="JADEYC010000023">
    <property type="protein sequence ID" value="MBE9375658.1"/>
    <property type="molecule type" value="Genomic_DNA"/>
</dbReference>
<reference evidence="1" key="1">
    <citation type="submission" date="2020-10" db="EMBL/GenBank/DDBJ databases">
        <title>Diversity and distribution of actinomycetes associated with coral in the coast of Hainan.</title>
        <authorList>
            <person name="Li F."/>
        </authorList>
    </citation>
    <scope>NUCLEOTIDE SEQUENCE</scope>
    <source>
        <strain evidence="1">HNM0983</strain>
    </source>
</reference>
<protein>
    <submittedName>
        <fullName evidence="1">Uncharacterized protein</fullName>
    </submittedName>
</protein>
<gene>
    <name evidence="1" type="ORF">IQ251_14490</name>
</gene>
<evidence type="ECO:0000313" key="1">
    <source>
        <dbReference type="EMBL" id="MBE9375658.1"/>
    </source>
</evidence>
<name>A0A929BCQ6_9PSEU</name>